<sequence length="235" mass="25324">MAFQRITFAALLLALAALTHAADATDKNDARLLFENSDKSVTIGVDSIFYIAVIAVGLLLVASFLGVFGTTAKVAQPYDYDYGLLKQARRRLRNQSSCEHHRVTTYSAACPAPLLKLLRYTMAAHGITFAALLLALAALTHAADTTNKNDARLLFEDADKSVTIGVDSVFYIGVIAVGLLLVASFLGLFGTTAKVAQPYDYDYASATSYAAPAPAYDDKTTFVHQLIDDAVNKFQ</sequence>
<feature type="transmembrane region" description="Helical" evidence="1">
    <location>
        <begin position="123"/>
        <end position="143"/>
    </location>
</feature>
<evidence type="ECO:0000313" key="3">
    <source>
        <dbReference type="EMBL" id="ROT67589.1"/>
    </source>
</evidence>
<reference evidence="3 4" key="1">
    <citation type="submission" date="2018-04" db="EMBL/GenBank/DDBJ databases">
        <authorList>
            <person name="Zhang X."/>
            <person name="Yuan J."/>
            <person name="Li F."/>
            <person name="Xiang J."/>
        </authorList>
    </citation>
    <scope>NUCLEOTIDE SEQUENCE [LARGE SCALE GENOMIC DNA]</scope>
    <source>
        <tissue evidence="3">Muscle</tissue>
    </source>
</reference>
<keyword evidence="1" id="KW-0812">Transmembrane</keyword>
<protein>
    <submittedName>
        <fullName evidence="3">Uncharacterized protein</fullName>
    </submittedName>
</protein>
<evidence type="ECO:0000313" key="4">
    <source>
        <dbReference type="Proteomes" id="UP000283509"/>
    </source>
</evidence>
<dbReference type="Proteomes" id="UP000283509">
    <property type="component" value="Unassembled WGS sequence"/>
</dbReference>
<comment type="caution">
    <text evidence="3">The sequence shown here is derived from an EMBL/GenBank/DDBJ whole genome shotgun (WGS) entry which is preliminary data.</text>
</comment>
<dbReference type="EMBL" id="QCYY01002795">
    <property type="protein sequence ID" value="ROT67589.1"/>
    <property type="molecule type" value="Genomic_DNA"/>
</dbReference>
<feature type="transmembrane region" description="Helical" evidence="1">
    <location>
        <begin position="48"/>
        <end position="68"/>
    </location>
</feature>
<evidence type="ECO:0000256" key="2">
    <source>
        <dbReference type="SAM" id="SignalP"/>
    </source>
</evidence>
<gene>
    <name evidence="3" type="ORF">C7M84_014313</name>
</gene>
<accession>A0A3R7PIE8</accession>
<organism evidence="3 4">
    <name type="scientific">Penaeus vannamei</name>
    <name type="common">Whiteleg shrimp</name>
    <name type="synonym">Litopenaeus vannamei</name>
    <dbReference type="NCBI Taxonomy" id="6689"/>
    <lineage>
        <taxon>Eukaryota</taxon>
        <taxon>Metazoa</taxon>
        <taxon>Ecdysozoa</taxon>
        <taxon>Arthropoda</taxon>
        <taxon>Crustacea</taxon>
        <taxon>Multicrustacea</taxon>
        <taxon>Malacostraca</taxon>
        <taxon>Eumalacostraca</taxon>
        <taxon>Eucarida</taxon>
        <taxon>Decapoda</taxon>
        <taxon>Dendrobranchiata</taxon>
        <taxon>Penaeoidea</taxon>
        <taxon>Penaeidae</taxon>
        <taxon>Penaeus</taxon>
    </lineage>
</organism>
<feature type="signal peptide" evidence="2">
    <location>
        <begin position="1"/>
        <end position="21"/>
    </location>
</feature>
<keyword evidence="2" id="KW-0732">Signal</keyword>
<dbReference type="OrthoDB" id="6371154at2759"/>
<name>A0A3R7PIE8_PENVA</name>
<feature type="transmembrane region" description="Helical" evidence="1">
    <location>
        <begin position="169"/>
        <end position="189"/>
    </location>
</feature>
<reference evidence="3 4" key="2">
    <citation type="submission" date="2019-01" db="EMBL/GenBank/DDBJ databases">
        <title>The decoding of complex shrimp genome reveals the adaptation for benthos swimmer, frequently molting mechanism and breeding impact on genome.</title>
        <authorList>
            <person name="Sun Y."/>
            <person name="Gao Y."/>
            <person name="Yu Y."/>
        </authorList>
    </citation>
    <scope>NUCLEOTIDE SEQUENCE [LARGE SCALE GENOMIC DNA]</scope>
    <source>
        <tissue evidence="3">Muscle</tissue>
    </source>
</reference>
<keyword evidence="1" id="KW-0472">Membrane</keyword>
<feature type="chain" id="PRO_5018676552" evidence="2">
    <location>
        <begin position="22"/>
        <end position="235"/>
    </location>
</feature>
<dbReference type="AlphaFoldDB" id="A0A3R7PIE8"/>
<keyword evidence="4" id="KW-1185">Reference proteome</keyword>
<evidence type="ECO:0000256" key="1">
    <source>
        <dbReference type="SAM" id="Phobius"/>
    </source>
</evidence>
<keyword evidence="1" id="KW-1133">Transmembrane helix</keyword>
<proteinExistence type="predicted"/>